<dbReference type="OrthoDB" id="5327821at2759"/>
<evidence type="ECO:0000256" key="4">
    <source>
        <dbReference type="ARBA" id="ARBA00017291"/>
    </source>
</evidence>
<dbReference type="GO" id="GO:0051082">
    <property type="term" value="F:unfolded protein binding"/>
    <property type="evidence" value="ECO:0007669"/>
    <property type="project" value="TreeGrafter"/>
</dbReference>
<gene>
    <name evidence="15" type="ORF">D0866_02598</name>
    <name evidence="14" type="ORF">D0867_02558</name>
</gene>
<evidence type="ECO:0000256" key="1">
    <source>
        <dbReference type="ARBA" id="ARBA00004115"/>
    </source>
</evidence>
<keyword evidence="6 13" id="KW-0732">Signal</keyword>
<dbReference type="PANTHER" id="PTHR28090:SF1">
    <property type="entry name" value="PROTEIN ROT1"/>
    <property type="match status" value="1"/>
</dbReference>
<feature type="signal peptide" evidence="13">
    <location>
        <begin position="1"/>
        <end position="19"/>
    </location>
</feature>
<dbReference type="InterPro" id="IPR019623">
    <property type="entry name" value="Rot1"/>
</dbReference>
<dbReference type="GO" id="GO:0005789">
    <property type="term" value="C:endoplasmic reticulum membrane"/>
    <property type="evidence" value="ECO:0007669"/>
    <property type="project" value="UniProtKB-SubCell"/>
</dbReference>
<evidence type="ECO:0000313" key="14">
    <source>
        <dbReference type="EMBL" id="RMY22684.1"/>
    </source>
</evidence>
<feature type="transmembrane region" description="Helical" evidence="12">
    <location>
        <begin position="303"/>
        <end position="320"/>
    </location>
</feature>
<feature type="chain" id="PRO_5044595933" description="Protein ROT1" evidence="13">
    <location>
        <begin position="20"/>
        <end position="333"/>
    </location>
</feature>
<dbReference type="Pfam" id="PF10681">
    <property type="entry name" value="Rot1"/>
    <property type="match status" value="1"/>
</dbReference>
<dbReference type="EMBL" id="QWIM01000172">
    <property type="protein sequence ID" value="RMY38434.1"/>
    <property type="molecule type" value="Genomic_DNA"/>
</dbReference>
<dbReference type="GO" id="GO:0006458">
    <property type="term" value="P:'de novo' protein folding"/>
    <property type="evidence" value="ECO:0007669"/>
    <property type="project" value="InterPro"/>
</dbReference>
<evidence type="ECO:0000313" key="17">
    <source>
        <dbReference type="Proteomes" id="UP000276864"/>
    </source>
</evidence>
<dbReference type="Proteomes" id="UP000276864">
    <property type="component" value="Unassembled WGS sequence"/>
</dbReference>
<organism evidence="15 17">
    <name type="scientific">Hortaea werneckii</name>
    <name type="common">Black yeast</name>
    <name type="synonym">Cladosporium werneckii</name>
    <dbReference type="NCBI Taxonomy" id="91943"/>
    <lineage>
        <taxon>Eukaryota</taxon>
        <taxon>Fungi</taxon>
        <taxon>Dikarya</taxon>
        <taxon>Ascomycota</taxon>
        <taxon>Pezizomycotina</taxon>
        <taxon>Dothideomycetes</taxon>
        <taxon>Dothideomycetidae</taxon>
        <taxon>Mycosphaerellales</taxon>
        <taxon>Teratosphaeriaceae</taxon>
        <taxon>Hortaea</taxon>
    </lineage>
</organism>
<keyword evidence="5 12" id="KW-0812">Transmembrane</keyword>
<name>A0A3M7BFG4_HORWE</name>
<evidence type="ECO:0000256" key="3">
    <source>
        <dbReference type="ARBA" id="ARBA00016195"/>
    </source>
</evidence>
<dbReference type="VEuPathDB" id="FungiDB:BTJ68_02276"/>
<feature type="region of interest" description="Disordered" evidence="11">
    <location>
        <begin position="233"/>
        <end position="276"/>
    </location>
</feature>
<keyword evidence="8 12" id="KW-1133">Transmembrane helix</keyword>
<comment type="subcellular location">
    <subcellularLocation>
        <location evidence="1">Endoplasmic reticulum membrane</location>
        <topology evidence="1">Single-pass type I membrane protein</topology>
    </subcellularLocation>
</comment>
<evidence type="ECO:0000256" key="13">
    <source>
        <dbReference type="SAM" id="SignalP"/>
    </source>
</evidence>
<evidence type="ECO:0000256" key="2">
    <source>
        <dbReference type="ARBA" id="ARBA00007149"/>
    </source>
</evidence>
<feature type="region of interest" description="Disordered" evidence="11">
    <location>
        <begin position="83"/>
        <end position="105"/>
    </location>
</feature>
<comment type="function">
    <text evidence="10">Required for normal levels of the cell wall 1,6-beta-glucan. Involved in a protein folding machinery chaperoning proteins acting in various physiological processes including cell wall synthesis and lysis of autophagic bodies.</text>
</comment>
<comment type="similarity">
    <text evidence="2">Belongs to the ROT1 family.</text>
</comment>
<feature type="compositionally biased region" description="Low complexity" evidence="11">
    <location>
        <begin position="243"/>
        <end position="254"/>
    </location>
</feature>
<keyword evidence="7" id="KW-0256">Endoplasmic reticulum</keyword>
<sequence>MLLYTSLAFASAYFSLANAQAAGVGGAGAGGAAGAAGAADPAAAGVAATSTTAAAVAGAATSAPAGGPTGAATASSGGTWPSDIVGTWSTKSNKTTTGPDFYDPINEELIEPSRTGISYSFTADGWYEEAYYRAIPNPRDPKCPSAIMQWQHGNWVMNTTGSLELTPIAVDGRQLMSSPCDYDDAVYTRYNQSETFQRYSVYVDPYHNVLRLDLFQFDGEQMQPMYIRMKPPQMLPTSTLNPTSATASATGSSSNNDNKLKKRSARGLDENPFQNPSLKLGTLAGGGKDGTVHVVHHINADRLWWIGLAMTGVGGLLYLGPRRMGMPGGIQLR</sequence>
<evidence type="ECO:0000256" key="12">
    <source>
        <dbReference type="SAM" id="Phobius"/>
    </source>
</evidence>
<evidence type="ECO:0000256" key="7">
    <source>
        <dbReference type="ARBA" id="ARBA00022824"/>
    </source>
</evidence>
<accession>A0A3M7BFG4</accession>
<comment type="caution">
    <text evidence="15">The sequence shown here is derived from an EMBL/GenBank/DDBJ whole genome shotgun (WGS) entry which is preliminary data.</text>
</comment>
<dbReference type="AlphaFoldDB" id="A0A3M7BFG4"/>
<proteinExistence type="inferred from homology"/>
<reference evidence="16 17" key="1">
    <citation type="journal article" date="2018" name="BMC Genomics">
        <title>Genomic evidence for intraspecific hybridization in a clonal and extremely halotolerant yeast.</title>
        <authorList>
            <person name="Gostincar C."/>
            <person name="Stajich J.E."/>
            <person name="Zupancic J."/>
            <person name="Zalar P."/>
            <person name="Gunde-Cimerman N."/>
        </authorList>
    </citation>
    <scope>NUCLEOTIDE SEQUENCE [LARGE SCALE GENOMIC DNA]</scope>
    <source>
        <strain evidence="15 17">EXF-6651</strain>
        <strain evidence="14 16">EXF-6669</strain>
    </source>
</reference>
<dbReference type="EMBL" id="QWIL01000172">
    <property type="protein sequence ID" value="RMY22684.1"/>
    <property type="molecule type" value="Genomic_DNA"/>
</dbReference>
<evidence type="ECO:0000313" key="16">
    <source>
        <dbReference type="Proteomes" id="UP000271337"/>
    </source>
</evidence>
<feature type="compositionally biased region" description="Polar residues" evidence="11">
    <location>
        <begin position="87"/>
        <end position="98"/>
    </location>
</feature>
<protein>
    <recommendedName>
        <fullName evidence="4">Protein ROT1</fullName>
    </recommendedName>
    <alternativeName>
        <fullName evidence="3">Protein rot1</fullName>
    </alternativeName>
</protein>
<evidence type="ECO:0000256" key="6">
    <source>
        <dbReference type="ARBA" id="ARBA00022729"/>
    </source>
</evidence>
<dbReference type="Proteomes" id="UP000271337">
    <property type="component" value="Unassembled WGS sequence"/>
</dbReference>
<dbReference type="PANTHER" id="PTHR28090">
    <property type="entry name" value="PROTEIN ROT1"/>
    <property type="match status" value="1"/>
</dbReference>
<evidence type="ECO:0000256" key="8">
    <source>
        <dbReference type="ARBA" id="ARBA00022989"/>
    </source>
</evidence>
<evidence type="ECO:0000313" key="15">
    <source>
        <dbReference type="EMBL" id="RMY38434.1"/>
    </source>
</evidence>
<keyword evidence="9 12" id="KW-0472">Membrane</keyword>
<evidence type="ECO:0000256" key="11">
    <source>
        <dbReference type="SAM" id="MobiDB-lite"/>
    </source>
</evidence>
<evidence type="ECO:0000256" key="9">
    <source>
        <dbReference type="ARBA" id="ARBA00023136"/>
    </source>
</evidence>
<evidence type="ECO:0000256" key="5">
    <source>
        <dbReference type="ARBA" id="ARBA00022692"/>
    </source>
</evidence>
<evidence type="ECO:0000256" key="10">
    <source>
        <dbReference type="ARBA" id="ARBA00024969"/>
    </source>
</evidence>